<protein>
    <submittedName>
        <fullName evidence="2">Uncharacterized protein</fullName>
    </submittedName>
</protein>
<evidence type="ECO:0000313" key="3">
    <source>
        <dbReference type="Proteomes" id="UP000002745"/>
    </source>
</evidence>
<keyword evidence="1" id="KW-1133">Transmembrane helix</keyword>
<feature type="transmembrane region" description="Helical" evidence="1">
    <location>
        <begin position="7"/>
        <end position="25"/>
    </location>
</feature>
<dbReference type="EMBL" id="CP001678">
    <property type="protein sequence ID" value="ACT60562.1"/>
    <property type="molecule type" value="Genomic_DNA"/>
</dbReference>
<keyword evidence="1" id="KW-0472">Membrane</keyword>
<name>C6XR31_HIRBI</name>
<gene>
    <name evidence="2" type="ordered locus">Hbal_2891</name>
</gene>
<organism evidence="2 3">
    <name type="scientific">Hirschia baltica (strain ATCC 49814 / DSM 5838 / IFAM 1418)</name>
    <dbReference type="NCBI Taxonomy" id="582402"/>
    <lineage>
        <taxon>Bacteria</taxon>
        <taxon>Pseudomonadati</taxon>
        <taxon>Pseudomonadota</taxon>
        <taxon>Alphaproteobacteria</taxon>
        <taxon>Hyphomonadales</taxon>
        <taxon>Hyphomonadaceae</taxon>
        <taxon>Hirschia</taxon>
    </lineage>
</organism>
<accession>C6XR31</accession>
<dbReference type="KEGG" id="hba:Hbal_2891"/>
<keyword evidence="3" id="KW-1185">Reference proteome</keyword>
<keyword evidence="1" id="KW-0812">Transmembrane</keyword>
<proteinExistence type="predicted"/>
<sequence length="33" mass="3637">MITTIDIALYIGFFMVAFGLSAMIFNGHQNAND</sequence>
<evidence type="ECO:0000313" key="2">
    <source>
        <dbReference type="EMBL" id="ACT60562.1"/>
    </source>
</evidence>
<dbReference type="Proteomes" id="UP000002745">
    <property type="component" value="Chromosome"/>
</dbReference>
<evidence type="ECO:0000256" key="1">
    <source>
        <dbReference type="SAM" id="Phobius"/>
    </source>
</evidence>
<reference evidence="3" key="1">
    <citation type="journal article" date="2011" name="J. Bacteriol.">
        <title>Genome sequences of eight morphologically diverse alphaproteobacteria.</title>
        <authorList>
            <consortium name="US DOE Joint Genome Institute"/>
            <person name="Brown P.J."/>
            <person name="Kysela D.T."/>
            <person name="Buechlein A."/>
            <person name="Hemmerich C."/>
            <person name="Brun Y.V."/>
        </authorList>
    </citation>
    <scope>NUCLEOTIDE SEQUENCE [LARGE SCALE GENOMIC DNA]</scope>
    <source>
        <strain evidence="3">ATCC 49814 / DSM 5838 / IFAM 1418</strain>
    </source>
</reference>
<dbReference type="HOGENOM" id="CLU_3382283_0_0_5"/>
<dbReference type="AlphaFoldDB" id="C6XR31"/>